<organism evidence="1 2">
    <name type="scientific">Dolichospermum flos-aquae UHCC 0037</name>
    <dbReference type="NCBI Taxonomy" id="2590026"/>
    <lineage>
        <taxon>Bacteria</taxon>
        <taxon>Bacillati</taxon>
        <taxon>Cyanobacteriota</taxon>
        <taxon>Cyanophyceae</taxon>
        <taxon>Nostocales</taxon>
        <taxon>Aphanizomenonaceae</taxon>
        <taxon>Dolichospermum</taxon>
    </lineage>
</organism>
<evidence type="ECO:0000313" key="2">
    <source>
        <dbReference type="Proteomes" id="UP001517388"/>
    </source>
</evidence>
<keyword evidence="1" id="KW-0547">Nucleotide-binding</keyword>
<accession>A0ACC7S4V3</accession>
<dbReference type="Proteomes" id="UP001517388">
    <property type="component" value="Unassembled WGS sequence"/>
</dbReference>
<comment type="caution">
    <text evidence="1">The sequence shown here is derived from an EMBL/GenBank/DDBJ whole genome shotgun (WGS) entry which is preliminary data.</text>
</comment>
<sequence>MLPFPRNDCKYFCPITYQHRACLKNLILLWFIVAFINLLRKTQTKWLTPFKIFSTPSYQQIGLTINRNKKLLLLSFTSNLLAASLETATLGVIFLALGVLESHKLPHLPNQIASTFPWLAQKWTGDSQTIFLVLIALAVGLQLTRSLMDYVSKVATGDLTARIQAQMTETIFARIISLSFPCASRYKVGDLSTHVSEGGSTIDLQMRNWNLLLTGVFLVLAYSVTVLAISVPLSAVAVLLFIVLMFVQRWLLPRIRATSVKLSHAQVDVSKDMVENIQALRVVHTFGRQAQTIERVRSLQQEVLGFLQRQVRLMSITSPLNNSLTILVVAVLLTAGSLLLRREQSAVLPSLATFILALNRLSMQMQGIAGTMQQLAEYSGRMLRIDEILYTKDKEFTRSGGTEFTGLKSAISFTEVSLHYDGTTTPSLVNVSFKLPRNSVTALVGESGAGKSSIADLLIGLYEPTSGQVLVDGLALQSYSLESWRKGLGVVSQDTFIFNQSILENIRYGLPQATADEVRDAAHLAQADGFISSLPQGYDTVVGERGYRLSGGQRQRVALARAILMQPEILILDEATSALDSQSERLVQEALNQFERDRTVLVIAHRLSTIVRADQIIVLEKGQVVEQGNHQELLELDGKYAHYWALQSREK</sequence>
<keyword evidence="1" id="KW-0067">ATP-binding</keyword>
<evidence type="ECO:0000313" key="1">
    <source>
        <dbReference type="EMBL" id="MTJ42512.1"/>
    </source>
</evidence>
<reference evidence="2" key="1">
    <citation type="journal article" date="2020" name="Toxins">
        <title>Phylogenomic Analysis of Secondary Metabolism in the Toxic Cyanobacterial Genera Anabaena, Dolichospermum and Aphanizomenon.</title>
        <authorList>
            <person name="Oesterholm J."/>
            <person name="Popin R.V."/>
            <person name="Fewer D.P."/>
            <person name="Sivonen K."/>
        </authorList>
    </citation>
    <scope>NUCLEOTIDE SEQUENCE [LARGE SCALE GENOMIC DNA]</scope>
    <source>
        <strain evidence="2">UHCC 0037</strain>
    </source>
</reference>
<keyword evidence="2" id="KW-1185">Reference proteome</keyword>
<gene>
    <name evidence="1" type="ORF">FJR39_04415</name>
</gene>
<protein>
    <submittedName>
        <fullName evidence="1">ABC transporter ATP-binding protein</fullName>
    </submittedName>
</protein>
<name>A0ACC7S4V3_DOLFA</name>
<proteinExistence type="predicted"/>
<dbReference type="EMBL" id="VILF01000001">
    <property type="protein sequence ID" value="MTJ42512.1"/>
    <property type="molecule type" value="Genomic_DNA"/>
</dbReference>